<accession>A0A7Z7LFM8</accession>
<keyword evidence="8" id="KW-1185">Reference proteome</keyword>
<feature type="transmembrane region" description="Helical" evidence="5">
    <location>
        <begin position="377"/>
        <end position="397"/>
    </location>
</feature>
<dbReference type="PANTHER" id="PTHR43839">
    <property type="entry name" value="OPPC IN A BINDING PROTEIN-DEPENDENT TRANSPORT SYSTEM"/>
    <property type="match status" value="1"/>
</dbReference>
<comment type="subcellular location">
    <subcellularLocation>
        <location evidence="5">Cell membrane</location>
        <topology evidence="5">Multi-pass membrane protein</topology>
    </subcellularLocation>
    <subcellularLocation>
        <location evidence="1">Membrane</location>
        <topology evidence="1">Multi-pass membrane protein</topology>
    </subcellularLocation>
</comment>
<organism evidence="7 8">
    <name type="scientific">Mesotoga infera</name>
    <dbReference type="NCBI Taxonomy" id="1236046"/>
    <lineage>
        <taxon>Bacteria</taxon>
        <taxon>Thermotogati</taxon>
        <taxon>Thermotogota</taxon>
        <taxon>Thermotogae</taxon>
        <taxon>Kosmotogales</taxon>
        <taxon>Kosmotogaceae</taxon>
        <taxon>Mesotoga</taxon>
    </lineage>
</organism>
<evidence type="ECO:0000259" key="6">
    <source>
        <dbReference type="PROSITE" id="PS50928"/>
    </source>
</evidence>
<keyword evidence="2 5" id="KW-0812">Transmembrane</keyword>
<dbReference type="InterPro" id="IPR035906">
    <property type="entry name" value="MetI-like_sf"/>
</dbReference>
<dbReference type="GO" id="GO:0055085">
    <property type="term" value="P:transmembrane transport"/>
    <property type="evidence" value="ECO:0007669"/>
    <property type="project" value="InterPro"/>
</dbReference>
<feature type="transmembrane region" description="Helical" evidence="5">
    <location>
        <begin position="42"/>
        <end position="64"/>
    </location>
</feature>
<dbReference type="SUPFAM" id="SSF161098">
    <property type="entry name" value="MetI-like"/>
    <property type="match status" value="1"/>
</dbReference>
<dbReference type="Proteomes" id="UP000250796">
    <property type="component" value="Chromosome MESINF"/>
</dbReference>
<feature type="transmembrane region" description="Helical" evidence="5">
    <location>
        <begin position="409"/>
        <end position="426"/>
    </location>
</feature>
<evidence type="ECO:0000256" key="2">
    <source>
        <dbReference type="ARBA" id="ARBA00022692"/>
    </source>
</evidence>
<feature type="transmembrane region" description="Helical" evidence="5">
    <location>
        <begin position="517"/>
        <end position="537"/>
    </location>
</feature>
<dbReference type="Pfam" id="PF00528">
    <property type="entry name" value="BPD_transp_1"/>
    <property type="match status" value="1"/>
</dbReference>
<protein>
    <submittedName>
        <fullName evidence="7">Binding-protein-dependent transport systems inner membrane component</fullName>
    </submittedName>
</protein>
<feature type="transmembrane region" description="Helical" evidence="5">
    <location>
        <begin position="346"/>
        <end position="370"/>
    </location>
</feature>
<dbReference type="CDD" id="cd06261">
    <property type="entry name" value="TM_PBP2"/>
    <property type="match status" value="1"/>
</dbReference>
<dbReference type="Pfam" id="PF12911">
    <property type="entry name" value="OppC_N"/>
    <property type="match status" value="1"/>
</dbReference>
<dbReference type="AlphaFoldDB" id="A0A7Z7LFM8"/>
<evidence type="ECO:0000256" key="3">
    <source>
        <dbReference type="ARBA" id="ARBA00022989"/>
    </source>
</evidence>
<dbReference type="GO" id="GO:0005886">
    <property type="term" value="C:plasma membrane"/>
    <property type="evidence" value="ECO:0007669"/>
    <property type="project" value="UniProtKB-SubCell"/>
</dbReference>
<dbReference type="PANTHER" id="PTHR43839:SF1">
    <property type="entry name" value="OPPC IN A BINDING PROTEIN-DEPENDENT TRANSPORT SYSTEM"/>
    <property type="match status" value="1"/>
</dbReference>
<evidence type="ECO:0000256" key="5">
    <source>
        <dbReference type="RuleBase" id="RU363032"/>
    </source>
</evidence>
<proteinExistence type="inferred from homology"/>
<feature type="transmembrane region" description="Helical" evidence="5">
    <location>
        <begin position="461"/>
        <end position="481"/>
    </location>
</feature>
<keyword evidence="5" id="KW-0813">Transport</keyword>
<evidence type="ECO:0000313" key="7">
    <source>
        <dbReference type="EMBL" id="SSC13228.1"/>
    </source>
</evidence>
<dbReference type="EMBL" id="LS974202">
    <property type="protein sequence ID" value="SSC13228.1"/>
    <property type="molecule type" value="Genomic_DNA"/>
</dbReference>
<name>A0A7Z7LFM8_9BACT</name>
<dbReference type="KEGG" id="minf:MESINF_1784"/>
<evidence type="ECO:0000256" key="4">
    <source>
        <dbReference type="ARBA" id="ARBA00023136"/>
    </source>
</evidence>
<dbReference type="PROSITE" id="PS50928">
    <property type="entry name" value="ABC_TM1"/>
    <property type="match status" value="1"/>
</dbReference>
<gene>
    <name evidence="7" type="ORF">MESINF_1784</name>
</gene>
<feature type="domain" description="ABC transmembrane type-1" evidence="6">
    <location>
        <begin position="342"/>
        <end position="538"/>
    </location>
</feature>
<dbReference type="RefSeq" id="WP_231936685.1">
    <property type="nucleotide sequence ID" value="NZ_LS974202.1"/>
</dbReference>
<keyword evidence="4 5" id="KW-0472">Membrane</keyword>
<sequence>MKKEKKNDLIVTPQEVKKDELFEVKYMGRWQLAWRALKKHKLGLFSLWVLIILYLVAIFADFLAPNNPYDQRQDLSYAPPSKVHWTDEEGKLTAPYIYAWVLERDPETYRTFFTEGISLGSVVAIDRATGEEKTFEQGKDGVMNIYVTTKTVRYALDADGNRANLGGPEYSTVQTVKLTELDMLKETVVTETSNRTTLGSLAPSRFRELLRIGPPVKVVTERSLHRIFAQKEDEIKDVVVEAMNIVNEVIDVDGGDLDLAREFLAELEISPTIVDVIQDPQVTDYVTKKYPIKFFTQSWEYKLLGFIPMKLHLVGTDLPSKFLLFGSDMYGRDVFSRILFGSRVSMSIGLLAILITFSLGLSIGGAAGYFGGITDEILMRVTEILMSIPSFYLLISLRAVLPTSIPPHITYILIVLILSFIGWPGMSRVIRGMVLSYKETEFVQAAIAMGYPSGRVILRHIIPNTATYIIVSATLSIPGYILGEAGLSFLGLGITEPSASWGLMLSQAQNIKAMTEAPWLLIPGIFIFIVVMAFNLLGDALRDALDPRSLGF</sequence>
<comment type="similarity">
    <text evidence="5">Belongs to the binding-protein-dependent transport system permease family.</text>
</comment>
<evidence type="ECO:0000313" key="8">
    <source>
        <dbReference type="Proteomes" id="UP000250796"/>
    </source>
</evidence>
<dbReference type="Gene3D" id="1.10.3720.10">
    <property type="entry name" value="MetI-like"/>
    <property type="match status" value="1"/>
</dbReference>
<dbReference type="InterPro" id="IPR025966">
    <property type="entry name" value="OppC_N"/>
</dbReference>
<dbReference type="InterPro" id="IPR000515">
    <property type="entry name" value="MetI-like"/>
</dbReference>
<evidence type="ECO:0000256" key="1">
    <source>
        <dbReference type="ARBA" id="ARBA00004141"/>
    </source>
</evidence>
<keyword evidence="3 5" id="KW-1133">Transmembrane helix</keyword>
<reference evidence="7 8" key="1">
    <citation type="submission" date="2017-01" db="EMBL/GenBank/DDBJ databases">
        <authorList>
            <person name="Erauso G."/>
        </authorList>
    </citation>
    <scope>NUCLEOTIDE SEQUENCE [LARGE SCALE GENOMIC DNA]</scope>
    <source>
        <strain evidence="7">MESINF1</strain>
    </source>
</reference>